<dbReference type="Pfam" id="PF16861">
    <property type="entry name" value="Carbam_trans_C"/>
    <property type="match status" value="1"/>
</dbReference>
<dbReference type="OrthoDB" id="9780777at2"/>
<name>A0A5S4GWE9_9ACTN</name>
<dbReference type="PANTHER" id="PTHR34847">
    <property type="entry name" value="NODULATION PROTEIN U"/>
    <property type="match status" value="1"/>
</dbReference>
<dbReference type="InterPro" id="IPR051338">
    <property type="entry name" value="NodU/CmcH_Carbamoyltrnsfr"/>
</dbReference>
<reference evidence="4 5" key="1">
    <citation type="submission" date="2019-05" db="EMBL/GenBank/DDBJ databases">
        <title>Draft genome sequence of Actinomadura geliboluensis A8036.</title>
        <authorList>
            <person name="Saricaoglu S."/>
            <person name="Isik K."/>
        </authorList>
    </citation>
    <scope>NUCLEOTIDE SEQUENCE [LARGE SCALE GENOMIC DNA]</scope>
    <source>
        <strain evidence="4 5">A8036</strain>
    </source>
</reference>
<dbReference type="Gene3D" id="3.90.870.20">
    <property type="entry name" value="Carbamoyltransferase, C-terminal domain"/>
    <property type="match status" value="1"/>
</dbReference>
<dbReference type="InterPro" id="IPR031730">
    <property type="entry name" value="Carbam_trans_C"/>
</dbReference>
<dbReference type="GO" id="GO:0016740">
    <property type="term" value="F:transferase activity"/>
    <property type="evidence" value="ECO:0007669"/>
    <property type="project" value="UniProtKB-KW"/>
</dbReference>
<dbReference type="SUPFAM" id="SSF53067">
    <property type="entry name" value="Actin-like ATPase domain"/>
    <property type="match status" value="1"/>
</dbReference>
<evidence type="ECO:0000259" key="3">
    <source>
        <dbReference type="Pfam" id="PF16861"/>
    </source>
</evidence>
<sequence length="664" mass="74369">MYVLGLNCFFSRPDEDFIPRLPEYFFHDASAVLLRDGRVVAAVEQERLSRIKHTNRFPGDAVRAVLARAGITIADVDKVAFFFTEEWVDKVLFQLYSQHPGVEVKWSRELIKERIRELFGHDLPDEKLAFVPHHESHAYSAYPQSGYDDALVMVMDGQGEGVSTSFYSADGDRVELLGSKDIDRSIGHLYTAGTEILGYRLFDEYKVMGLAPYGDPATYRKLFEELYDLRSDGHFDMDHNRLKLLALRAGIVPRRKGEKMTRRHMDFAAALQQATEDLALHMIEHWRWVTGHRRLAIAGGVGQNCTLNGKLLTGGRFQEVFVHPAAHDAGAALGAALKVHRESAGRLPRARVRDVFWGPGIPGDSEVEERLAEWRGLLDFRRSADVAEETAGLLAAGKVVGWVQGRSEFGPRALGNRSILADPRPAENHRRINLMVKNRESYRPFAPSVKAERLRDYFEYPSDVPAPDFMVFTVPVRAERASELAAITHVDGTARVHAVDREVNERYWRLLDAFERRTGVPVLLNTSFNNHAEPIVDSVEDAIRCFLTTRLDHLVIGDVIATKTGGELRDLTGLVPSLPRSARLERTITPGGAERARLTANHATAGSAEIGDHTFETLRKADGRSSLGDLGLNVDTPGGLESLREIENLWKDRLVELRPPSPPR</sequence>
<evidence type="ECO:0000259" key="2">
    <source>
        <dbReference type="Pfam" id="PF02543"/>
    </source>
</evidence>
<dbReference type="RefSeq" id="WP_138638013.1">
    <property type="nucleotide sequence ID" value="NZ_JASWDG010000065.1"/>
</dbReference>
<dbReference type="Proteomes" id="UP000305238">
    <property type="component" value="Unassembled WGS sequence"/>
</dbReference>
<keyword evidence="4" id="KW-0808">Transferase</keyword>
<dbReference type="InterPro" id="IPR038152">
    <property type="entry name" value="Carbam_trans_C_sf"/>
</dbReference>
<dbReference type="InterPro" id="IPR003696">
    <property type="entry name" value="Carbtransf_dom"/>
</dbReference>
<accession>A0A5S4GWE9</accession>
<dbReference type="InterPro" id="IPR043129">
    <property type="entry name" value="ATPase_NBD"/>
</dbReference>
<comment type="similarity">
    <text evidence="1">Belongs to the NodU/CmcH family.</text>
</comment>
<dbReference type="Gene3D" id="3.30.420.40">
    <property type="match status" value="2"/>
</dbReference>
<dbReference type="PANTHER" id="PTHR34847:SF1">
    <property type="entry name" value="NODULATION PROTEIN U"/>
    <property type="match status" value="1"/>
</dbReference>
<organism evidence="4 5">
    <name type="scientific">Actinomadura geliboluensis</name>
    <dbReference type="NCBI Taxonomy" id="882440"/>
    <lineage>
        <taxon>Bacteria</taxon>
        <taxon>Bacillati</taxon>
        <taxon>Actinomycetota</taxon>
        <taxon>Actinomycetes</taxon>
        <taxon>Streptosporangiales</taxon>
        <taxon>Thermomonosporaceae</taxon>
        <taxon>Actinomadura</taxon>
    </lineage>
</organism>
<dbReference type="Pfam" id="PF02543">
    <property type="entry name" value="Carbam_trans_N"/>
    <property type="match status" value="1"/>
</dbReference>
<keyword evidence="5" id="KW-1185">Reference proteome</keyword>
<feature type="domain" description="Carbamoyltransferase" evidence="2">
    <location>
        <begin position="24"/>
        <end position="337"/>
    </location>
</feature>
<proteinExistence type="inferred from homology"/>
<feature type="domain" description="Carbamoyltransferase C-terminal" evidence="3">
    <location>
        <begin position="391"/>
        <end position="563"/>
    </location>
</feature>
<gene>
    <name evidence="4" type="ORF">ETD96_20115</name>
</gene>
<evidence type="ECO:0000256" key="1">
    <source>
        <dbReference type="ARBA" id="ARBA00006129"/>
    </source>
</evidence>
<evidence type="ECO:0000313" key="5">
    <source>
        <dbReference type="Proteomes" id="UP000305238"/>
    </source>
</evidence>
<dbReference type="AlphaFoldDB" id="A0A5S4GWE9"/>
<comment type="caution">
    <text evidence="4">The sequence shown here is derived from an EMBL/GenBank/DDBJ whole genome shotgun (WGS) entry which is preliminary data.</text>
</comment>
<protein>
    <submittedName>
        <fullName evidence="4">Carbamoyltransferase</fullName>
    </submittedName>
</protein>
<dbReference type="EMBL" id="VCKZ01000143">
    <property type="protein sequence ID" value="TMR36774.1"/>
    <property type="molecule type" value="Genomic_DNA"/>
</dbReference>
<evidence type="ECO:0000313" key="4">
    <source>
        <dbReference type="EMBL" id="TMR36774.1"/>
    </source>
</evidence>